<dbReference type="SMART" id="SM00877">
    <property type="entry name" value="BMC"/>
    <property type="match status" value="1"/>
</dbReference>
<gene>
    <name evidence="4" type="primary">pduU_2</name>
    <name evidence="4" type="ORF">NCTC13150_02002</name>
</gene>
<dbReference type="AlphaFoldDB" id="A0A8H2M6R6"/>
<keyword evidence="2" id="KW-1283">Bacterial microcompartment</keyword>
<dbReference type="Pfam" id="PF00936">
    <property type="entry name" value="BMC"/>
    <property type="match status" value="1"/>
</dbReference>
<sequence>MDEIKQRIIQEFVPGKQVTIAHVIANPKREIYTKLGLTEESSGAIGILTITPGEGTIIAADVASKSAGINIEFIDRFSGALLITGDVSSVEESLQNVISTLESILHFTPTVVTRS</sequence>
<dbReference type="PANTHER" id="PTHR40449:SF2">
    <property type="entry name" value="BACTERIAL MICROCOMPARTMENT SHELL PROTEIN EUTS"/>
    <property type="match status" value="1"/>
</dbReference>
<comment type="subcellular location">
    <subcellularLocation>
        <location evidence="1">Bacterial microcompartment</location>
    </subcellularLocation>
</comment>
<evidence type="ECO:0000259" key="3">
    <source>
        <dbReference type="PROSITE" id="PS51931"/>
    </source>
</evidence>
<dbReference type="PIRSF" id="PIRSF012296">
    <property type="entry name" value="EutS_PduU"/>
    <property type="match status" value="1"/>
</dbReference>
<evidence type="ECO:0000313" key="4">
    <source>
        <dbReference type="EMBL" id="VFB17409.1"/>
    </source>
</evidence>
<dbReference type="InterPro" id="IPR044870">
    <property type="entry name" value="BMC_CP"/>
</dbReference>
<dbReference type="Proteomes" id="UP000377798">
    <property type="component" value="Unassembled WGS sequence"/>
</dbReference>
<dbReference type="InterPro" id="IPR000249">
    <property type="entry name" value="BMC_dom"/>
</dbReference>
<dbReference type="RefSeq" id="WP_034438155.1">
    <property type="nucleotide sequence ID" value="NZ_CAACYI010000001.1"/>
</dbReference>
<feature type="domain" description="BMC circularly permuted" evidence="3">
    <location>
        <begin position="7"/>
        <end position="107"/>
    </location>
</feature>
<dbReference type="InterPro" id="IPR009307">
    <property type="entry name" value="EutS/PduU/CutR"/>
</dbReference>
<keyword evidence="5" id="KW-1185">Reference proteome</keyword>
<reference evidence="4 5" key="1">
    <citation type="submission" date="2019-02" db="EMBL/GenBank/DDBJ databases">
        <authorList>
            <consortium name="Pathogen Informatics"/>
        </authorList>
    </citation>
    <scope>NUCLEOTIDE SEQUENCE [LARGE SCALE GENOMIC DNA]</scope>
    <source>
        <strain evidence="4 5">3012STDY7089603</strain>
    </source>
</reference>
<dbReference type="InterPro" id="IPR037233">
    <property type="entry name" value="CcmK-like_sf"/>
</dbReference>
<proteinExistence type="predicted"/>
<evidence type="ECO:0000313" key="5">
    <source>
        <dbReference type="Proteomes" id="UP000377798"/>
    </source>
</evidence>
<dbReference type="Gene3D" id="3.30.70.1710">
    <property type="match status" value="1"/>
</dbReference>
<organism evidence="4 5">
    <name type="scientific">Urinicoccus massiliensis</name>
    <dbReference type="NCBI Taxonomy" id="1723382"/>
    <lineage>
        <taxon>Bacteria</taxon>
        <taxon>Bacillati</taxon>
        <taxon>Bacillota</taxon>
        <taxon>Tissierellia</taxon>
        <taxon>Tissierellales</taxon>
        <taxon>Peptoniphilaceae</taxon>
        <taxon>Urinicoccus</taxon>
    </lineage>
</organism>
<dbReference type="EMBL" id="CAACYI010000001">
    <property type="protein sequence ID" value="VFB17409.1"/>
    <property type="molecule type" value="Genomic_DNA"/>
</dbReference>
<accession>A0A8H2M6R6</accession>
<name>A0A8H2M6R6_9FIRM</name>
<protein>
    <submittedName>
        <fullName evidence="4">Propanediol utilization protein PduU</fullName>
    </submittedName>
</protein>
<dbReference type="PANTHER" id="PTHR40449">
    <property type="entry name" value="ETHANOLAMINE UTILIZATION PROTEIN EUTS"/>
    <property type="match status" value="1"/>
</dbReference>
<dbReference type="SUPFAM" id="SSF143414">
    <property type="entry name" value="CcmK-like"/>
    <property type="match status" value="1"/>
</dbReference>
<dbReference type="PROSITE" id="PS51931">
    <property type="entry name" value="BMC_CP"/>
    <property type="match status" value="1"/>
</dbReference>
<evidence type="ECO:0000256" key="1">
    <source>
        <dbReference type="ARBA" id="ARBA00024322"/>
    </source>
</evidence>
<evidence type="ECO:0000256" key="2">
    <source>
        <dbReference type="ARBA" id="ARBA00024446"/>
    </source>
</evidence>
<dbReference type="CDD" id="cd07046">
    <property type="entry name" value="BMC_PduU-EutS"/>
    <property type="match status" value="1"/>
</dbReference>
<dbReference type="NCBIfam" id="NF012012">
    <property type="entry name" value="PRK15468.1"/>
    <property type="match status" value="1"/>
</dbReference>
<dbReference type="GO" id="GO:0031469">
    <property type="term" value="C:bacterial microcompartment"/>
    <property type="evidence" value="ECO:0007669"/>
    <property type="project" value="UniProtKB-SubCell"/>
</dbReference>
<comment type="caution">
    <text evidence="4">The sequence shown here is derived from an EMBL/GenBank/DDBJ whole genome shotgun (WGS) entry which is preliminary data.</text>
</comment>